<organism evidence="9 10">
    <name type="scientific">Malassezia pachydermatis</name>
    <dbReference type="NCBI Taxonomy" id="77020"/>
    <lineage>
        <taxon>Eukaryota</taxon>
        <taxon>Fungi</taxon>
        <taxon>Dikarya</taxon>
        <taxon>Basidiomycota</taxon>
        <taxon>Ustilaginomycotina</taxon>
        <taxon>Malasseziomycetes</taxon>
        <taxon>Malasseziales</taxon>
        <taxon>Malasseziaceae</taxon>
        <taxon>Malassezia</taxon>
    </lineage>
</organism>
<dbReference type="InterPro" id="IPR028586">
    <property type="entry name" value="AK3/Ak4_mitochondrial"/>
</dbReference>
<protein>
    <recommendedName>
        <fullName evidence="7">GTP:AMP phosphotransferase, mitochondrial</fullName>
        <ecNumber evidence="7">2.7.4.10</ecNumber>
    </recommendedName>
    <alternativeName>
        <fullName evidence="7">Adenylate kinase 3</fullName>
        <shortName evidence="7">AK 3</shortName>
    </alternativeName>
</protein>
<comment type="catalytic activity">
    <reaction evidence="7">
        <text>a ribonucleoside 5'-triphosphate + AMP = a ribonucleoside 5'-diphosphate + ADP</text>
        <dbReference type="Rhea" id="RHEA:13749"/>
        <dbReference type="ChEBI" id="CHEBI:57930"/>
        <dbReference type="ChEBI" id="CHEBI:61557"/>
        <dbReference type="ChEBI" id="CHEBI:456215"/>
        <dbReference type="ChEBI" id="CHEBI:456216"/>
        <dbReference type="EC" id="2.7.4.10"/>
    </reaction>
</comment>
<feature type="binding site" evidence="7">
    <location>
        <position position="112"/>
    </location>
    <ligand>
        <name>AMP</name>
        <dbReference type="ChEBI" id="CHEBI:456215"/>
    </ligand>
</feature>
<keyword evidence="10" id="KW-1185">Reference proteome</keyword>
<dbReference type="InterPro" id="IPR033690">
    <property type="entry name" value="Adenylat_kinase_CS"/>
</dbReference>
<feature type="binding site" evidence="7">
    <location>
        <begin position="105"/>
        <end position="108"/>
    </location>
    <ligand>
        <name>AMP</name>
        <dbReference type="ChEBI" id="CHEBI:456215"/>
    </ligand>
</feature>
<comment type="subcellular location">
    <subcellularLocation>
        <location evidence="1 7">Mitochondrion matrix</location>
    </subcellularLocation>
</comment>
<evidence type="ECO:0000256" key="7">
    <source>
        <dbReference type="HAMAP-Rule" id="MF_03169"/>
    </source>
</evidence>
<evidence type="ECO:0000256" key="4">
    <source>
        <dbReference type="ARBA" id="ARBA00022777"/>
    </source>
</evidence>
<feature type="domain" description="Adenylate kinase active site lid" evidence="8">
    <location>
        <begin position="147"/>
        <end position="182"/>
    </location>
</feature>
<dbReference type="InterPro" id="IPR007862">
    <property type="entry name" value="Adenylate_kinase_lid-dom"/>
</dbReference>
<dbReference type="InterPro" id="IPR006259">
    <property type="entry name" value="Adenyl_kin_sub"/>
</dbReference>
<dbReference type="GO" id="GO:0005759">
    <property type="term" value="C:mitochondrial matrix"/>
    <property type="evidence" value="ECO:0007669"/>
    <property type="project" value="UniProtKB-SubCell"/>
</dbReference>
<dbReference type="HAMAP" id="MF_00235">
    <property type="entry name" value="Adenylate_kinase_Adk"/>
    <property type="match status" value="1"/>
</dbReference>
<gene>
    <name evidence="7" type="primary">ADK2</name>
    <name evidence="9" type="ORF">Malapachy_2825</name>
</gene>
<feature type="region of interest" description="NMPbind" evidence="7">
    <location>
        <begin position="51"/>
        <end position="80"/>
    </location>
</feature>
<dbReference type="GO" id="GO:0046041">
    <property type="term" value="P:ITP metabolic process"/>
    <property type="evidence" value="ECO:0007669"/>
    <property type="project" value="UniProtKB-UniRule"/>
</dbReference>
<keyword evidence="3 7" id="KW-0547">Nucleotide-binding</keyword>
<dbReference type="GO" id="GO:0005525">
    <property type="term" value="F:GTP binding"/>
    <property type="evidence" value="ECO:0007669"/>
    <property type="project" value="UniProtKB-KW"/>
</dbReference>
<evidence type="ECO:0000256" key="2">
    <source>
        <dbReference type="ARBA" id="ARBA00022679"/>
    </source>
</evidence>
<name>A0A0M9VMQ4_9BASI</name>
<dbReference type="RefSeq" id="XP_017990144.1">
    <property type="nucleotide sequence ID" value="XM_018137311.1"/>
</dbReference>
<dbReference type="SUPFAM" id="SSF52540">
    <property type="entry name" value="P-loop containing nucleoside triphosphate hydrolases"/>
    <property type="match status" value="1"/>
</dbReference>
<dbReference type="InterPro" id="IPR036193">
    <property type="entry name" value="ADK_active_lid_dom_sf"/>
</dbReference>
<dbReference type="InterPro" id="IPR027417">
    <property type="entry name" value="P-loop_NTPase"/>
</dbReference>
<evidence type="ECO:0000313" key="9">
    <source>
        <dbReference type="EMBL" id="KOS12512.1"/>
    </source>
</evidence>
<comment type="caution">
    <text evidence="9">The sequence shown here is derived from an EMBL/GenBank/DDBJ whole genome shotgun (WGS) entry which is preliminary data.</text>
</comment>
<feature type="binding site" evidence="7">
    <location>
        <begin position="78"/>
        <end position="80"/>
    </location>
    <ligand>
        <name>AMP</name>
        <dbReference type="ChEBI" id="CHEBI:456215"/>
    </ligand>
</feature>
<dbReference type="GO" id="GO:0046899">
    <property type="term" value="F:nucleoside triphosphate adenylate kinase activity"/>
    <property type="evidence" value="ECO:0007669"/>
    <property type="project" value="UniProtKB-UniRule"/>
</dbReference>
<dbReference type="Pfam" id="PF00406">
    <property type="entry name" value="ADK"/>
    <property type="match status" value="1"/>
</dbReference>
<feature type="binding site" evidence="7">
    <location>
        <position position="57"/>
    </location>
    <ligand>
        <name>AMP</name>
        <dbReference type="ChEBI" id="CHEBI:456215"/>
    </ligand>
</feature>
<keyword evidence="6 7" id="KW-0342">GTP-binding</keyword>
<comment type="domain">
    <text evidence="7">Consists of three domains, a large central CORE domain and two small peripheral domains, NMPbind and LID, which undergo movements during catalysis. The LID domain closes over the site of phosphoryl transfer upon GTP binding. Assembling and dissambling the active center during each catalytic cycle provides an effective means to prevent GTP hydrolysis.</text>
</comment>
<feature type="binding site" evidence="7">
    <location>
        <begin position="156"/>
        <end position="157"/>
    </location>
    <ligand>
        <name>GTP</name>
        <dbReference type="ChEBI" id="CHEBI:37565"/>
    </ligand>
</feature>
<dbReference type="FunFam" id="3.40.50.300:FF:000106">
    <property type="entry name" value="Adenylate kinase mitochondrial"/>
    <property type="match status" value="1"/>
</dbReference>
<keyword evidence="4 7" id="KW-0418">Kinase</keyword>
<feature type="binding site" evidence="7">
    <location>
        <position position="228"/>
    </location>
    <ligand>
        <name>GTP</name>
        <dbReference type="ChEBI" id="CHEBI:37565"/>
    </ligand>
</feature>
<comment type="function">
    <text evidence="7">Involved in maintaining the homeostasis of cellular nucleotides by catalyzing the interconversion of nucleoside phosphates. Has GTP:AMP phosphotransferase and ITP:AMP phosphotransferase activities.</text>
</comment>
<dbReference type="OrthoDB" id="439792at2759"/>
<dbReference type="GO" id="GO:0005524">
    <property type="term" value="F:ATP binding"/>
    <property type="evidence" value="ECO:0007669"/>
    <property type="project" value="InterPro"/>
</dbReference>
<dbReference type="NCBIfam" id="TIGR01351">
    <property type="entry name" value="adk"/>
    <property type="match status" value="1"/>
</dbReference>
<dbReference type="VEuPathDB" id="FungiDB:Malapachy_2825"/>
<dbReference type="Gene3D" id="3.40.50.300">
    <property type="entry name" value="P-loop containing nucleotide triphosphate hydrolases"/>
    <property type="match status" value="1"/>
</dbReference>
<comment type="similarity">
    <text evidence="7">Belongs to the adenylate kinase family. AK3 subfamily.</text>
</comment>
<dbReference type="GO" id="GO:0006172">
    <property type="term" value="P:ADP biosynthetic process"/>
    <property type="evidence" value="ECO:0007669"/>
    <property type="project" value="UniProtKB-UniRule"/>
</dbReference>
<feature type="region of interest" description="LID" evidence="7">
    <location>
        <begin position="146"/>
        <end position="183"/>
    </location>
</feature>
<reference evidence="9 10" key="1">
    <citation type="submission" date="2015-07" db="EMBL/GenBank/DDBJ databases">
        <title>Draft Genome Sequence of Malassezia furfur CBS1878 and Malassezia pachydermatis CBS1879.</title>
        <authorList>
            <person name="Triana S."/>
            <person name="Ohm R."/>
            <person name="Gonzalez A."/>
            <person name="DeCock H."/>
            <person name="Restrepo S."/>
            <person name="Celis A."/>
        </authorList>
    </citation>
    <scope>NUCLEOTIDE SEQUENCE [LARGE SCALE GENOMIC DNA]</scope>
    <source>
        <strain evidence="9 10">CBS 1879</strain>
    </source>
</reference>
<evidence type="ECO:0000313" key="10">
    <source>
        <dbReference type="Proteomes" id="UP000037751"/>
    </source>
</evidence>
<feature type="binding site" evidence="7">
    <location>
        <position position="191"/>
    </location>
    <ligand>
        <name>AMP</name>
        <dbReference type="ChEBI" id="CHEBI:456215"/>
    </ligand>
</feature>
<evidence type="ECO:0000256" key="5">
    <source>
        <dbReference type="ARBA" id="ARBA00023128"/>
    </source>
</evidence>
<evidence type="ECO:0000256" key="3">
    <source>
        <dbReference type="ARBA" id="ARBA00022741"/>
    </source>
</evidence>
<dbReference type="PROSITE" id="PS00113">
    <property type="entry name" value="ADENYLATE_KINASE"/>
    <property type="match status" value="1"/>
</dbReference>
<dbReference type="AlphaFoldDB" id="A0A0M9VMQ4"/>
<sequence length="247" mass="27584">MASAVRQVLRQVGGGGAAQHSLRMLMVGCPGSGKGTLSERIVKEFPVEHVTAGDILRRHIRDGTDIGLEAAKVIRAGRLMPDETMMELIHSELKMLGEKNWILDGFPRTLGQAELLTATLVAAEHPLSLVVNLVVPEEVILQRILDRWTHIPSGRVYNMSFNPPKCPGFDDITGEPLEKREDDNPETFKKRIAAFHEKTEPMISLFRSMSCPTDPSRPLVVDLAGSTSNEIWPKLQHVLRERFPYFT</sequence>
<dbReference type="PANTHER" id="PTHR23359">
    <property type="entry name" value="NUCLEOTIDE KINASE"/>
    <property type="match status" value="1"/>
</dbReference>
<dbReference type="Pfam" id="PF05191">
    <property type="entry name" value="ADK_lid"/>
    <property type="match status" value="1"/>
</dbReference>
<dbReference type="GeneID" id="28729187"/>
<evidence type="ECO:0000256" key="1">
    <source>
        <dbReference type="ARBA" id="ARBA00004305"/>
    </source>
</evidence>
<dbReference type="GO" id="GO:0004017">
    <property type="term" value="F:AMP kinase activity"/>
    <property type="evidence" value="ECO:0007669"/>
    <property type="project" value="InterPro"/>
</dbReference>
<keyword evidence="2 7" id="KW-0808">Transferase</keyword>
<dbReference type="PRINTS" id="PR00094">
    <property type="entry name" value="ADENYLTKNASE"/>
</dbReference>
<dbReference type="STRING" id="77020.A0A0M9VMQ4"/>
<dbReference type="EC" id="2.7.4.10" evidence="7"/>
<feature type="binding site" evidence="7">
    <location>
        <position position="180"/>
    </location>
    <ligand>
        <name>AMP</name>
        <dbReference type="ChEBI" id="CHEBI:456215"/>
    </ligand>
</feature>
<feature type="binding site" evidence="7">
    <location>
        <position position="147"/>
    </location>
    <ligand>
        <name>GTP</name>
        <dbReference type="ChEBI" id="CHEBI:37565"/>
    </ligand>
</feature>
<evidence type="ECO:0000259" key="8">
    <source>
        <dbReference type="Pfam" id="PF05191"/>
    </source>
</evidence>
<evidence type="ECO:0000256" key="6">
    <source>
        <dbReference type="ARBA" id="ARBA00023134"/>
    </source>
</evidence>
<proteinExistence type="inferred from homology"/>
<comment type="subunit">
    <text evidence="7">Monomer.</text>
</comment>
<feature type="binding site" evidence="7">
    <location>
        <begin position="31"/>
        <end position="36"/>
    </location>
    <ligand>
        <name>GTP</name>
        <dbReference type="ChEBI" id="CHEBI:37565"/>
    </ligand>
</feature>
<dbReference type="EMBL" id="LGAV01000011">
    <property type="protein sequence ID" value="KOS12512.1"/>
    <property type="molecule type" value="Genomic_DNA"/>
</dbReference>
<dbReference type="GO" id="GO:0046033">
    <property type="term" value="P:AMP metabolic process"/>
    <property type="evidence" value="ECO:0007669"/>
    <property type="project" value="UniProtKB-UniRule"/>
</dbReference>
<comment type="caution">
    <text evidence="7">Lacks conserved residue(s) required for the propagation of feature annotation.</text>
</comment>
<dbReference type="HAMAP" id="MF_03169">
    <property type="entry name" value="Adenylate_kinase_AK3"/>
    <property type="match status" value="1"/>
</dbReference>
<dbReference type="SUPFAM" id="SSF57774">
    <property type="entry name" value="Microbial and mitochondrial ADK, insert 'zinc finger' domain"/>
    <property type="match status" value="1"/>
</dbReference>
<dbReference type="InterPro" id="IPR000850">
    <property type="entry name" value="Adenylat/UMP-CMP_kin"/>
</dbReference>
<accession>A0A0M9VMQ4</accession>
<dbReference type="Proteomes" id="UP000037751">
    <property type="component" value="Unassembled WGS sequence"/>
</dbReference>
<dbReference type="GO" id="GO:0046039">
    <property type="term" value="P:GTP metabolic process"/>
    <property type="evidence" value="ECO:0007669"/>
    <property type="project" value="UniProtKB-UniRule"/>
</dbReference>
<keyword evidence="5 7" id="KW-0496">Mitochondrion</keyword>
<dbReference type="CDD" id="cd01428">
    <property type="entry name" value="ADK"/>
    <property type="match status" value="1"/>
</dbReference>